<dbReference type="Proteomes" id="UP000325577">
    <property type="component" value="Linkage Group LG10"/>
</dbReference>
<sequence>MFPSLGLPVAVDLCQREQHLGGALAGYLEPTHGALHSQWLYGDQLSALLLVEQVADVESFVGFELSVSVEDLAPWFFGEEKDKFVNRALGD</sequence>
<name>A0A5J5BNQ1_9ASTE</name>
<reference evidence="1 2" key="1">
    <citation type="submission" date="2019-09" db="EMBL/GenBank/DDBJ databases">
        <title>A chromosome-level genome assembly of the Chinese tupelo Nyssa sinensis.</title>
        <authorList>
            <person name="Yang X."/>
            <person name="Kang M."/>
            <person name="Yang Y."/>
            <person name="Xiong H."/>
            <person name="Wang M."/>
            <person name="Zhang Z."/>
            <person name="Wang Z."/>
            <person name="Wu H."/>
            <person name="Ma T."/>
            <person name="Liu J."/>
            <person name="Xi Z."/>
        </authorList>
    </citation>
    <scope>NUCLEOTIDE SEQUENCE [LARGE SCALE GENOMIC DNA]</scope>
    <source>
        <strain evidence="1">J267</strain>
        <tissue evidence="1">Leaf</tissue>
    </source>
</reference>
<keyword evidence="2" id="KW-1185">Reference proteome</keyword>
<organism evidence="1 2">
    <name type="scientific">Nyssa sinensis</name>
    <dbReference type="NCBI Taxonomy" id="561372"/>
    <lineage>
        <taxon>Eukaryota</taxon>
        <taxon>Viridiplantae</taxon>
        <taxon>Streptophyta</taxon>
        <taxon>Embryophyta</taxon>
        <taxon>Tracheophyta</taxon>
        <taxon>Spermatophyta</taxon>
        <taxon>Magnoliopsida</taxon>
        <taxon>eudicotyledons</taxon>
        <taxon>Gunneridae</taxon>
        <taxon>Pentapetalae</taxon>
        <taxon>asterids</taxon>
        <taxon>Cornales</taxon>
        <taxon>Nyssaceae</taxon>
        <taxon>Nyssa</taxon>
    </lineage>
</organism>
<evidence type="ECO:0000313" key="1">
    <source>
        <dbReference type="EMBL" id="KAA8544685.1"/>
    </source>
</evidence>
<dbReference type="EMBL" id="CM018033">
    <property type="protein sequence ID" value="KAA8544685.1"/>
    <property type="molecule type" value="Genomic_DNA"/>
</dbReference>
<dbReference type="AlphaFoldDB" id="A0A5J5BNQ1"/>
<protein>
    <submittedName>
        <fullName evidence="1">Uncharacterized protein</fullName>
    </submittedName>
</protein>
<accession>A0A5J5BNQ1</accession>
<proteinExistence type="predicted"/>
<gene>
    <name evidence="1" type="ORF">F0562_019468</name>
</gene>
<evidence type="ECO:0000313" key="2">
    <source>
        <dbReference type="Proteomes" id="UP000325577"/>
    </source>
</evidence>